<feature type="compositionally biased region" description="Gly residues" evidence="10">
    <location>
        <begin position="120"/>
        <end position="129"/>
    </location>
</feature>
<keyword evidence="12" id="KW-0648">Protein biosynthesis</keyword>
<reference evidence="13" key="4">
    <citation type="journal article" date="2015" name="G3 (Bethesda)">
        <title>Genome sequences of three phytopathogenic species of the Magnaporthaceae family of fungi.</title>
        <authorList>
            <person name="Okagaki L.H."/>
            <person name="Nunes C.C."/>
            <person name="Sailsbery J."/>
            <person name="Clay B."/>
            <person name="Brown D."/>
            <person name="John T."/>
            <person name="Oh Y."/>
            <person name="Young N."/>
            <person name="Fitzgerald M."/>
            <person name="Haas B.J."/>
            <person name="Zeng Q."/>
            <person name="Young S."/>
            <person name="Adiconis X."/>
            <person name="Fan L."/>
            <person name="Levin J.Z."/>
            <person name="Mitchell T.K."/>
            <person name="Okubara P.A."/>
            <person name="Farman M.L."/>
            <person name="Kohn L.M."/>
            <person name="Birren B."/>
            <person name="Ma L.-J."/>
            <person name="Dean R.A."/>
        </authorList>
    </citation>
    <scope>NUCLEOTIDE SEQUENCE</scope>
    <source>
        <strain evidence="13">ATCC 64411 / 73-15</strain>
    </source>
</reference>
<evidence type="ECO:0000256" key="3">
    <source>
        <dbReference type="ARBA" id="ARBA00022723"/>
    </source>
</evidence>
<keyword evidence="12" id="KW-0396">Initiation factor</keyword>
<dbReference type="SMART" id="SM00385">
    <property type="entry name" value="CYCLIN"/>
    <property type="match status" value="2"/>
</dbReference>
<dbReference type="Pfam" id="PF07741">
    <property type="entry name" value="BRF1"/>
    <property type="match status" value="1"/>
</dbReference>
<reference evidence="12" key="2">
    <citation type="submission" date="2010-05" db="EMBL/GenBank/DDBJ databases">
        <title>The Genome Sequence of Magnaporthe poae strain ATCC 64411.</title>
        <authorList>
            <consortium name="The Broad Institute Genome Sequencing Platform"/>
            <consortium name="Broad Institute Genome Sequencing Center for Infectious Disease"/>
            <person name="Ma L.-J."/>
            <person name="Dead R."/>
            <person name="Young S."/>
            <person name="Zeng Q."/>
            <person name="Koehrsen M."/>
            <person name="Alvarado L."/>
            <person name="Berlin A."/>
            <person name="Chapman S.B."/>
            <person name="Chen Z."/>
            <person name="Freedman E."/>
            <person name="Gellesch M."/>
            <person name="Goldberg J."/>
            <person name="Griggs A."/>
            <person name="Gujja S."/>
            <person name="Heilman E.R."/>
            <person name="Heiman D."/>
            <person name="Hepburn T."/>
            <person name="Howarth C."/>
            <person name="Jen D."/>
            <person name="Larson L."/>
            <person name="Mehta T."/>
            <person name="Neiman D."/>
            <person name="Pearson M."/>
            <person name="Roberts A."/>
            <person name="Saif S."/>
            <person name="Shea T."/>
            <person name="Shenoy N."/>
            <person name="Sisk P."/>
            <person name="Stolte C."/>
            <person name="Sykes S."/>
            <person name="Walk T."/>
            <person name="White J."/>
            <person name="Yandava C."/>
            <person name="Haas B."/>
            <person name="Nusbaum C."/>
            <person name="Birren B."/>
        </authorList>
    </citation>
    <scope>NUCLEOTIDE SEQUENCE</scope>
    <source>
        <strain evidence="12">ATCC 64411</strain>
    </source>
</reference>
<evidence type="ECO:0000256" key="10">
    <source>
        <dbReference type="SAM" id="MobiDB-lite"/>
    </source>
</evidence>
<dbReference type="EnsemblFungi" id="MAPG_09965T0">
    <property type="protein sequence ID" value="MAPG_09965T0"/>
    <property type="gene ID" value="MAPG_09965"/>
</dbReference>
<dbReference type="OMA" id="EPPCKVM"/>
<evidence type="ECO:0000259" key="11">
    <source>
        <dbReference type="SMART" id="SM00385"/>
    </source>
</evidence>
<dbReference type="InterPro" id="IPR013763">
    <property type="entry name" value="Cyclin-like_dom"/>
</dbReference>
<dbReference type="eggNOG" id="KOG1598">
    <property type="taxonomic scope" value="Eukaryota"/>
</dbReference>
<gene>
    <name evidence="12" type="ORF">MAPG_09965</name>
</gene>
<keyword evidence="9" id="KW-0539">Nucleus</keyword>
<evidence type="ECO:0000313" key="14">
    <source>
        <dbReference type="Proteomes" id="UP000011715"/>
    </source>
</evidence>
<feature type="compositionally biased region" description="Polar residues" evidence="10">
    <location>
        <begin position="59"/>
        <end position="71"/>
    </location>
</feature>
<keyword evidence="5" id="KW-0862">Zinc</keyword>
<dbReference type="GO" id="GO:0003743">
    <property type="term" value="F:translation initiation factor activity"/>
    <property type="evidence" value="ECO:0007669"/>
    <property type="project" value="UniProtKB-KW"/>
</dbReference>
<dbReference type="GO" id="GO:0000126">
    <property type="term" value="C:transcription factor TFIIIB complex"/>
    <property type="evidence" value="ECO:0007669"/>
    <property type="project" value="TreeGrafter"/>
</dbReference>
<comment type="subcellular location">
    <subcellularLocation>
        <location evidence="1">Nucleus</location>
    </subcellularLocation>
</comment>
<evidence type="ECO:0000256" key="6">
    <source>
        <dbReference type="ARBA" id="ARBA00023015"/>
    </source>
</evidence>
<feature type="region of interest" description="Disordered" evidence="10">
    <location>
        <begin position="368"/>
        <end position="423"/>
    </location>
</feature>
<dbReference type="GO" id="GO:0001006">
    <property type="term" value="F:RNA polymerase III type 3 promoter sequence-specific DNA binding"/>
    <property type="evidence" value="ECO:0007669"/>
    <property type="project" value="TreeGrafter"/>
</dbReference>
<feature type="compositionally biased region" description="Acidic residues" evidence="10">
    <location>
        <begin position="677"/>
        <end position="732"/>
    </location>
</feature>
<evidence type="ECO:0000256" key="1">
    <source>
        <dbReference type="ARBA" id="ARBA00004123"/>
    </source>
</evidence>
<keyword evidence="4" id="KW-0863">Zinc-finger</keyword>
<feature type="compositionally biased region" description="Polar residues" evidence="10">
    <location>
        <begin position="613"/>
        <end position="623"/>
    </location>
</feature>
<dbReference type="PANTHER" id="PTHR11618:SF4">
    <property type="entry name" value="TRANSCRIPTION FACTOR IIIB 90 KDA SUBUNIT"/>
    <property type="match status" value="1"/>
</dbReference>
<keyword evidence="3" id="KW-0479">Metal-binding</keyword>
<dbReference type="Gene3D" id="1.20.5.650">
    <property type="entry name" value="Single helix bin"/>
    <property type="match status" value="1"/>
</dbReference>
<dbReference type="GO" id="GO:0000995">
    <property type="term" value="F:RNA polymerase III general transcription initiation factor activity"/>
    <property type="evidence" value="ECO:0007669"/>
    <property type="project" value="TreeGrafter"/>
</dbReference>
<comment type="similarity">
    <text evidence="2">Belongs to the TFIIB family.</text>
</comment>
<proteinExistence type="inferred from homology"/>
<evidence type="ECO:0000256" key="4">
    <source>
        <dbReference type="ARBA" id="ARBA00022771"/>
    </source>
</evidence>
<reference evidence="12" key="3">
    <citation type="submission" date="2011-03" db="EMBL/GenBank/DDBJ databases">
        <title>Annotation of Magnaporthe poae ATCC 64411.</title>
        <authorList>
            <person name="Ma L.-J."/>
            <person name="Dead R."/>
            <person name="Young S.K."/>
            <person name="Zeng Q."/>
            <person name="Gargeya S."/>
            <person name="Fitzgerald M."/>
            <person name="Haas B."/>
            <person name="Abouelleil A."/>
            <person name="Alvarado L."/>
            <person name="Arachchi H.M."/>
            <person name="Berlin A."/>
            <person name="Brown A."/>
            <person name="Chapman S.B."/>
            <person name="Chen Z."/>
            <person name="Dunbar C."/>
            <person name="Freedman E."/>
            <person name="Gearin G."/>
            <person name="Gellesch M."/>
            <person name="Goldberg J."/>
            <person name="Griggs A."/>
            <person name="Gujja S."/>
            <person name="Heiman D."/>
            <person name="Howarth C."/>
            <person name="Larson L."/>
            <person name="Lui A."/>
            <person name="MacDonald P.J.P."/>
            <person name="Mehta T."/>
            <person name="Montmayeur A."/>
            <person name="Murphy C."/>
            <person name="Neiman D."/>
            <person name="Pearson M."/>
            <person name="Priest M."/>
            <person name="Roberts A."/>
            <person name="Saif S."/>
            <person name="Shea T."/>
            <person name="Shenoy N."/>
            <person name="Sisk P."/>
            <person name="Stolte C."/>
            <person name="Sykes S."/>
            <person name="Yandava C."/>
            <person name="Wortman J."/>
            <person name="Nusbaum C."/>
            <person name="Birren B."/>
        </authorList>
    </citation>
    <scope>NUCLEOTIDE SEQUENCE</scope>
    <source>
        <strain evidence="12">ATCC 64411</strain>
    </source>
</reference>
<dbReference type="InterPro" id="IPR036915">
    <property type="entry name" value="Cyclin-like_sf"/>
</dbReference>
<feature type="region of interest" description="Disordered" evidence="10">
    <location>
        <begin position="1"/>
        <end position="73"/>
    </location>
</feature>
<feature type="compositionally biased region" description="Low complexity" evidence="10">
    <location>
        <begin position="440"/>
        <end position="454"/>
    </location>
</feature>
<dbReference type="AlphaFoldDB" id="A0A0C4EBB7"/>
<feature type="compositionally biased region" description="Basic and acidic residues" evidence="10">
    <location>
        <begin position="628"/>
        <end position="642"/>
    </location>
</feature>
<keyword evidence="6" id="KW-0805">Transcription regulation</keyword>
<dbReference type="GO" id="GO:0097550">
    <property type="term" value="C:transcription preinitiation complex"/>
    <property type="evidence" value="ECO:0007669"/>
    <property type="project" value="TreeGrafter"/>
</dbReference>
<dbReference type="Gene3D" id="1.10.472.10">
    <property type="entry name" value="Cyclin-like"/>
    <property type="match status" value="2"/>
</dbReference>
<dbReference type="OrthoDB" id="511529at2759"/>
<dbReference type="Proteomes" id="UP000011715">
    <property type="component" value="Unassembled WGS sequence"/>
</dbReference>
<reference evidence="14" key="1">
    <citation type="submission" date="2010-05" db="EMBL/GenBank/DDBJ databases">
        <title>The genome sequence of Magnaporthe poae strain ATCC 64411.</title>
        <authorList>
            <person name="Ma L.-J."/>
            <person name="Dead R."/>
            <person name="Young S."/>
            <person name="Zeng Q."/>
            <person name="Koehrsen M."/>
            <person name="Alvarado L."/>
            <person name="Berlin A."/>
            <person name="Chapman S.B."/>
            <person name="Chen Z."/>
            <person name="Freedman E."/>
            <person name="Gellesch M."/>
            <person name="Goldberg J."/>
            <person name="Griggs A."/>
            <person name="Gujja S."/>
            <person name="Heilman E.R."/>
            <person name="Heiman D."/>
            <person name="Hepburn T."/>
            <person name="Howarth C."/>
            <person name="Jen D."/>
            <person name="Larson L."/>
            <person name="Mehta T."/>
            <person name="Neiman D."/>
            <person name="Pearson M."/>
            <person name="Roberts A."/>
            <person name="Saif S."/>
            <person name="Shea T."/>
            <person name="Shenoy N."/>
            <person name="Sisk P."/>
            <person name="Stolte C."/>
            <person name="Sykes S."/>
            <person name="Walk T."/>
            <person name="White J."/>
            <person name="Yandava C."/>
            <person name="Haas B."/>
            <person name="Nusbaum C."/>
            <person name="Birren B."/>
        </authorList>
    </citation>
    <scope>NUCLEOTIDE SEQUENCE [LARGE SCALE GENOMIC DNA]</scope>
    <source>
        <strain evidence="14">ATCC 64411 / 73-15</strain>
    </source>
</reference>
<dbReference type="EMBL" id="GL876977">
    <property type="protein sequence ID" value="KLU91445.1"/>
    <property type="molecule type" value="Genomic_DNA"/>
</dbReference>
<keyword evidence="7" id="KW-0010">Activator</keyword>
<dbReference type="VEuPathDB" id="FungiDB:MAPG_09965"/>
<evidence type="ECO:0000256" key="2">
    <source>
        <dbReference type="ARBA" id="ARBA00010857"/>
    </source>
</evidence>
<name>A0A0C4EBB7_MAGP6</name>
<keyword evidence="8" id="KW-0804">Transcription</keyword>
<keyword evidence="14" id="KW-1185">Reference proteome</keyword>
<dbReference type="GO" id="GO:0005634">
    <property type="term" value="C:nucleus"/>
    <property type="evidence" value="ECO:0007669"/>
    <property type="project" value="UniProtKB-SubCell"/>
</dbReference>
<accession>A0A0C4EBB7</accession>
<evidence type="ECO:0000256" key="5">
    <source>
        <dbReference type="ARBA" id="ARBA00022833"/>
    </source>
</evidence>
<dbReference type="InterPro" id="IPR013150">
    <property type="entry name" value="TFIIB_cyclin"/>
</dbReference>
<dbReference type="STRING" id="644358.A0A0C4EBB7"/>
<dbReference type="InterPro" id="IPR000812">
    <property type="entry name" value="TFIIB"/>
</dbReference>
<evidence type="ECO:0000256" key="7">
    <source>
        <dbReference type="ARBA" id="ARBA00023159"/>
    </source>
</evidence>
<dbReference type="Pfam" id="PF00382">
    <property type="entry name" value="TFIIB"/>
    <property type="match status" value="2"/>
</dbReference>
<reference evidence="13" key="5">
    <citation type="submission" date="2015-06" db="UniProtKB">
        <authorList>
            <consortium name="EnsemblFungi"/>
        </authorList>
    </citation>
    <scope>IDENTIFICATION</scope>
    <source>
        <strain evidence="13">ATCC 64411</strain>
    </source>
</reference>
<dbReference type="PANTHER" id="PTHR11618">
    <property type="entry name" value="TRANSCRIPTION INITIATION FACTOR IIB-RELATED"/>
    <property type="match status" value="1"/>
</dbReference>
<dbReference type="SUPFAM" id="SSF47954">
    <property type="entry name" value="Cyclin-like"/>
    <property type="match status" value="2"/>
</dbReference>
<dbReference type="GO" id="GO:0070897">
    <property type="term" value="P:transcription preinitiation complex assembly"/>
    <property type="evidence" value="ECO:0007669"/>
    <property type="project" value="InterPro"/>
</dbReference>
<feature type="region of interest" description="Disordered" evidence="10">
    <location>
        <begin position="585"/>
        <end position="732"/>
    </location>
</feature>
<evidence type="ECO:0000313" key="12">
    <source>
        <dbReference type="EMBL" id="KLU91445.1"/>
    </source>
</evidence>
<feature type="region of interest" description="Disordered" evidence="10">
    <location>
        <begin position="117"/>
        <end position="137"/>
    </location>
</feature>
<dbReference type="PRINTS" id="PR00685">
    <property type="entry name" value="TIFACTORIIB"/>
</dbReference>
<sequence>MPPGLSAPKRASGLGRPKPAARPNPVKALQDQAWRNQQANRGIAASMSPPPQPRPQPTGRKSQCPNKNCPNPNIVDGTCRTCGRVADDTNIVAEIQFGETSQGAAMVQGSYIGPDQGGVRLSGGQGGRRIAGTSTSTEAKEKALREAKSLITGFAHQLNLPERTINSAVQLYKLASSRNFTQGRSSQYVAAMCLYAACRKESTCKIMLMDLADLVQHDVFHLGRMYKVFIRDIGAGGNYNPIFVEDLIYRFAARLEFGDKTNKVANTAVRLVQRMDRDWMVMGRRPSGICGACLIMAARMNNFRRTVREVVFIAKVTMYTLQQRLDEFAEVPSAKMTVEDFLMRDFLYDQMDPPAYYKKTAEYQAKLKEKRSKRKRELGDDGEEERRVDADGFAIPPVPVPNNSEPAASGSRVDSGDLEQGISDMNSHLDDLVQQFGADGSAVSGAGAPAAEGSTPDAGSQVRKGPKKYPFGSSVRKQAKVEKPDYVTEEWAEDEEILEMEITENMMNPSTVEGALCLANASELVSLKFFESSDPEQQSKLDAREVEEDEFADDPEVMYCLLSKEEAELKTQLWVNQNKDWMRRQQEKEFKAKLAANKPKGRSRSKKPRIGEGQTSPADSATDATLEMIDRRQFSKRIDYDAVRSMLSTGGPGSAGASVATSRQTSRSGSVAATGTDEGEDDEEDDDEEEQPSGAADADEDGDEDGDEDEDEEEAPDYDDEPEPEIDPFADD</sequence>
<protein>
    <submittedName>
        <fullName evidence="12">Transcription initiation factor IIB</fullName>
    </submittedName>
</protein>
<feature type="domain" description="Cyclin-like" evidence="11">
    <location>
        <begin position="246"/>
        <end position="330"/>
    </location>
</feature>
<feature type="region of interest" description="Disordered" evidence="10">
    <location>
        <begin position="440"/>
        <end position="487"/>
    </location>
</feature>
<dbReference type="InterPro" id="IPR011665">
    <property type="entry name" value="BRF1_TBP-bd_dom"/>
</dbReference>
<feature type="compositionally biased region" description="Polar residues" evidence="10">
    <location>
        <begin position="659"/>
        <end position="673"/>
    </location>
</feature>
<evidence type="ECO:0000256" key="9">
    <source>
        <dbReference type="ARBA" id="ARBA00023242"/>
    </source>
</evidence>
<feature type="compositionally biased region" description="Basic residues" evidence="10">
    <location>
        <begin position="599"/>
        <end position="608"/>
    </location>
</feature>
<evidence type="ECO:0000256" key="8">
    <source>
        <dbReference type="ARBA" id="ARBA00023163"/>
    </source>
</evidence>
<dbReference type="GO" id="GO:0008270">
    <property type="term" value="F:zinc ion binding"/>
    <property type="evidence" value="ECO:0007669"/>
    <property type="project" value="UniProtKB-KW"/>
</dbReference>
<dbReference type="FunFam" id="1.10.472.10:FF:000002">
    <property type="entry name" value="Transcription factor IIIB 90 kDa subunit"/>
    <property type="match status" value="1"/>
</dbReference>
<feature type="domain" description="Cyclin-like" evidence="11">
    <location>
        <begin position="149"/>
        <end position="231"/>
    </location>
</feature>
<evidence type="ECO:0000313" key="13">
    <source>
        <dbReference type="EnsemblFungi" id="MAPG_09965T0"/>
    </source>
</evidence>
<dbReference type="CDD" id="cd20554">
    <property type="entry name" value="CYCLIN_TFIIIB90_rpt2"/>
    <property type="match status" value="1"/>
</dbReference>
<dbReference type="EMBL" id="ADBL01002558">
    <property type="status" value="NOT_ANNOTATED_CDS"/>
    <property type="molecule type" value="Genomic_DNA"/>
</dbReference>
<organism evidence="13 14">
    <name type="scientific">Magnaporthiopsis poae (strain ATCC 64411 / 73-15)</name>
    <name type="common">Kentucky bluegrass fungus</name>
    <name type="synonym">Magnaporthe poae</name>
    <dbReference type="NCBI Taxonomy" id="644358"/>
    <lineage>
        <taxon>Eukaryota</taxon>
        <taxon>Fungi</taxon>
        <taxon>Dikarya</taxon>
        <taxon>Ascomycota</taxon>
        <taxon>Pezizomycotina</taxon>
        <taxon>Sordariomycetes</taxon>
        <taxon>Sordariomycetidae</taxon>
        <taxon>Magnaporthales</taxon>
        <taxon>Magnaporthaceae</taxon>
        <taxon>Magnaporthiopsis</taxon>
    </lineage>
</organism>
<dbReference type="GO" id="GO:0017025">
    <property type="term" value="F:TBP-class protein binding"/>
    <property type="evidence" value="ECO:0007669"/>
    <property type="project" value="InterPro"/>
</dbReference>